<feature type="region of interest" description="Disordered" evidence="1">
    <location>
        <begin position="1"/>
        <end position="40"/>
    </location>
</feature>
<reference evidence="3" key="1">
    <citation type="submission" date="2018-02" db="EMBL/GenBank/DDBJ databases">
        <authorList>
            <person name="Hausmann B."/>
        </authorList>
    </citation>
    <scope>NUCLEOTIDE SEQUENCE [LARGE SCALE GENOMIC DNA]</scope>
    <source>
        <strain evidence="3">Peat soil MAG SbA5</strain>
    </source>
</reference>
<accession>A0A2N9LCE7</accession>
<proteinExistence type="predicted"/>
<gene>
    <name evidence="2" type="ORF">SBA5_30155</name>
</gene>
<dbReference type="Proteomes" id="UP000239735">
    <property type="component" value="Unassembled WGS sequence"/>
</dbReference>
<evidence type="ECO:0000313" key="2">
    <source>
        <dbReference type="EMBL" id="SPE20950.1"/>
    </source>
</evidence>
<name>A0A2N9LCE7_9BACT</name>
<feature type="compositionally biased region" description="Basic residues" evidence="1">
    <location>
        <begin position="24"/>
        <end position="35"/>
    </location>
</feature>
<organism evidence="2 3">
    <name type="scientific">Candidatus Sulfuritelmatomonas gaucii</name>
    <dbReference type="NCBI Taxonomy" id="2043161"/>
    <lineage>
        <taxon>Bacteria</taxon>
        <taxon>Pseudomonadati</taxon>
        <taxon>Acidobacteriota</taxon>
        <taxon>Terriglobia</taxon>
        <taxon>Terriglobales</taxon>
        <taxon>Acidobacteriaceae</taxon>
        <taxon>Candidatus Sulfuritelmatomonas</taxon>
    </lineage>
</organism>
<protein>
    <submittedName>
        <fullName evidence="2">Uncharacterized protein</fullName>
    </submittedName>
</protein>
<sequence length="90" mass="9514">MSSKCAERSTGNRFPESPADVRRTGRKKASGRRGKGPGIAPVLQHFLQGTRSSVKVVSLLDGNILPLGTITFPPVSKIGVTNPIPEAGYV</sequence>
<dbReference type="EMBL" id="OKRB01000086">
    <property type="protein sequence ID" value="SPE20950.1"/>
    <property type="molecule type" value="Genomic_DNA"/>
</dbReference>
<dbReference type="AlphaFoldDB" id="A0A2N9LCE7"/>
<evidence type="ECO:0000256" key="1">
    <source>
        <dbReference type="SAM" id="MobiDB-lite"/>
    </source>
</evidence>
<evidence type="ECO:0000313" key="3">
    <source>
        <dbReference type="Proteomes" id="UP000239735"/>
    </source>
</evidence>